<keyword evidence="3" id="KW-1185">Reference proteome</keyword>
<keyword evidence="1" id="KW-0812">Transmembrane</keyword>
<evidence type="ECO:0000313" key="2">
    <source>
        <dbReference type="EMBL" id="MFI1963523.1"/>
    </source>
</evidence>
<dbReference type="Proteomes" id="UP001611548">
    <property type="component" value="Unassembled WGS sequence"/>
</dbReference>
<evidence type="ECO:0000313" key="3">
    <source>
        <dbReference type="Proteomes" id="UP001611548"/>
    </source>
</evidence>
<keyword evidence="1" id="KW-1133">Transmembrane helix</keyword>
<comment type="caution">
    <text evidence="2">The sequence shown here is derived from an EMBL/GenBank/DDBJ whole genome shotgun (WGS) entry which is preliminary data.</text>
</comment>
<name>A0ABW7URX5_9ACTN</name>
<gene>
    <name evidence="2" type="ORF">ACH429_05180</name>
</gene>
<proteinExistence type="predicted"/>
<accession>A0ABW7URX5</accession>
<organism evidence="2 3">
    <name type="scientific">Streptomyces pathocidini</name>
    <dbReference type="NCBI Taxonomy" id="1650571"/>
    <lineage>
        <taxon>Bacteria</taxon>
        <taxon>Bacillati</taxon>
        <taxon>Actinomycetota</taxon>
        <taxon>Actinomycetes</taxon>
        <taxon>Kitasatosporales</taxon>
        <taxon>Streptomycetaceae</taxon>
        <taxon>Streptomyces</taxon>
    </lineage>
</organism>
<keyword evidence="1" id="KW-0472">Membrane</keyword>
<dbReference type="EMBL" id="JBIRWE010000002">
    <property type="protein sequence ID" value="MFI1963523.1"/>
    <property type="molecule type" value="Genomic_DNA"/>
</dbReference>
<dbReference type="RefSeq" id="WP_157859077.1">
    <property type="nucleotide sequence ID" value="NZ_JBIRWE010000002.1"/>
</dbReference>
<feature type="transmembrane region" description="Helical" evidence="1">
    <location>
        <begin position="173"/>
        <end position="199"/>
    </location>
</feature>
<reference evidence="2 3" key="1">
    <citation type="submission" date="2024-10" db="EMBL/GenBank/DDBJ databases">
        <title>The Natural Products Discovery Center: Release of the First 8490 Sequenced Strains for Exploring Actinobacteria Biosynthetic Diversity.</title>
        <authorList>
            <person name="Kalkreuter E."/>
            <person name="Kautsar S.A."/>
            <person name="Yang D."/>
            <person name="Bader C.D."/>
            <person name="Teijaro C.N."/>
            <person name="Fluegel L."/>
            <person name="Davis C.M."/>
            <person name="Simpson J.R."/>
            <person name="Lauterbach L."/>
            <person name="Steele A.D."/>
            <person name="Gui C."/>
            <person name="Meng S."/>
            <person name="Li G."/>
            <person name="Viehrig K."/>
            <person name="Ye F."/>
            <person name="Su P."/>
            <person name="Kiefer A.F."/>
            <person name="Nichols A."/>
            <person name="Cepeda A.J."/>
            <person name="Yan W."/>
            <person name="Fan B."/>
            <person name="Jiang Y."/>
            <person name="Adhikari A."/>
            <person name="Zheng C.-J."/>
            <person name="Schuster L."/>
            <person name="Cowan T.M."/>
            <person name="Smanski M.J."/>
            <person name="Chevrette M.G."/>
            <person name="De Carvalho L.P.S."/>
            <person name="Shen B."/>
        </authorList>
    </citation>
    <scope>NUCLEOTIDE SEQUENCE [LARGE SCALE GENOMIC DNA]</scope>
    <source>
        <strain evidence="2 3">NPDC020327</strain>
    </source>
</reference>
<sequence length="261" mass="28156">MSENLLGHVSFESAVWVVMNYNGQESAPHGQQHAPPVQAPSAHAVLPSHFEVAERKLRTYDRLQGGEPAAVVRPAGTGDLKGAVARVQVAQGAPRQGKKARPAFAVNSVYDGSPLCTVQPAGEGEYEVYGGDGAALGRIARRGGAVLPWPRRVRWTVQLASSGESLGGKVGTWYAWLGIVVFVPFYALLWLIMTAYALLHLLIGEKEDTSWDLGSPSRTLWRGAGSGTVIEHEGNCVYRIGSPQVDHRLAYALAVLHAWDR</sequence>
<evidence type="ECO:0000256" key="1">
    <source>
        <dbReference type="SAM" id="Phobius"/>
    </source>
</evidence>
<protein>
    <submittedName>
        <fullName evidence="2">Uncharacterized protein</fullName>
    </submittedName>
</protein>